<feature type="region of interest" description="Disordered" evidence="1">
    <location>
        <begin position="88"/>
        <end position="108"/>
    </location>
</feature>
<proteinExistence type="predicted"/>
<sequence length="239" mass="25553">MGTDDMGRKCIVNVSIVAPRDVRNSVISTQPFASWGNSRDLPTRAQVDGQEQEHVARRRLKEHRRAAKDMTAVRRGGQAPRAANVVEATRRTVPSEIRGLDDEKAESSSSSSASRRLACCFGLGIWRLLNKASSMSPGIMVTQLAQGIGVIAGAWAIKSIMDAENEKPMAGGYSRCPTCNGSRRVPCLCNRWSDKDVGCSTCSGSGQMRCNSCGGSGTGRPLPVQIQATNIPGGSRRSS</sequence>
<keyword evidence="3" id="KW-1185">Reference proteome</keyword>
<gene>
    <name evidence="2" type="ORF">AXG93_3612s1210</name>
</gene>
<evidence type="ECO:0000313" key="3">
    <source>
        <dbReference type="Proteomes" id="UP000077202"/>
    </source>
</evidence>
<dbReference type="Proteomes" id="UP000077202">
    <property type="component" value="Unassembled WGS sequence"/>
</dbReference>
<organism evidence="2 3">
    <name type="scientific">Marchantia polymorpha subsp. ruderalis</name>
    <dbReference type="NCBI Taxonomy" id="1480154"/>
    <lineage>
        <taxon>Eukaryota</taxon>
        <taxon>Viridiplantae</taxon>
        <taxon>Streptophyta</taxon>
        <taxon>Embryophyta</taxon>
        <taxon>Marchantiophyta</taxon>
        <taxon>Marchantiopsida</taxon>
        <taxon>Marchantiidae</taxon>
        <taxon>Marchantiales</taxon>
        <taxon>Marchantiaceae</taxon>
        <taxon>Marchantia</taxon>
    </lineage>
</organism>
<protein>
    <submittedName>
        <fullName evidence="2">Uncharacterized protein</fullName>
    </submittedName>
</protein>
<dbReference type="PANTHER" id="PTHR34687:SF1">
    <property type="entry name" value="CHAPERONE PROTEIN DNAJ-LIKE PROTEIN"/>
    <property type="match status" value="1"/>
</dbReference>
<evidence type="ECO:0000313" key="2">
    <source>
        <dbReference type="EMBL" id="OAE30398.1"/>
    </source>
</evidence>
<reference evidence="2" key="1">
    <citation type="submission" date="2016-03" db="EMBL/GenBank/DDBJ databases">
        <title>Mechanisms controlling the formation of the plant cell surface in tip-growing cells are functionally conserved among land plants.</title>
        <authorList>
            <person name="Honkanen S."/>
            <person name="Jones V.A."/>
            <person name="Morieri G."/>
            <person name="Champion C."/>
            <person name="Hetherington A.J."/>
            <person name="Kelly S."/>
            <person name="Saint-Marcoux D."/>
            <person name="Proust H."/>
            <person name="Prescott H."/>
            <person name="Dolan L."/>
        </authorList>
    </citation>
    <scope>NUCLEOTIDE SEQUENCE [LARGE SCALE GENOMIC DNA]</scope>
    <source>
        <tissue evidence="2">Whole gametophyte</tissue>
    </source>
</reference>
<accession>A0A176WB22</accession>
<dbReference type="AlphaFoldDB" id="A0A176WB22"/>
<evidence type="ECO:0000256" key="1">
    <source>
        <dbReference type="SAM" id="MobiDB-lite"/>
    </source>
</evidence>
<dbReference type="EMBL" id="LVLJ01001336">
    <property type="protein sequence ID" value="OAE30398.1"/>
    <property type="molecule type" value="Genomic_DNA"/>
</dbReference>
<name>A0A176WB22_MARPO</name>
<dbReference type="PANTHER" id="PTHR34687">
    <property type="entry name" value="CHAPERONE PROTEIN DNAJ-LIKE PROTEIN"/>
    <property type="match status" value="1"/>
</dbReference>
<comment type="caution">
    <text evidence="2">The sequence shown here is derived from an EMBL/GenBank/DDBJ whole genome shotgun (WGS) entry which is preliminary data.</text>
</comment>